<evidence type="ECO:0000256" key="7">
    <source>
        <dbReference type="ARBA" id="ARBA00022989"/>
    </source>
</evidence>
<evidence type="ECO:0000256" key="4">
    <source>
        <dbReference type="ARBA" id="ARBA00022519"/>
    </source>
</evidence>
<keyword evidence="4" id="KW-0997">Cell inner membrane</keyword>
<evidence type="ECO:0000256" key="3">
    <source>
        <dbReference type="ARBA" id="ARBA00022475"/>
    </source>
</evidence>
<feature type="transmembrane region" description="Helical" evidence="11">
    <location>
        <begin position="99"/>
        <end position="118"/>
    </location>
</feature>
<evidence type="ECO:0000256" key="1">
    <source>
        <dbReference type="ARBA" id="ARBA00004651"/>
    </source>
</evidence>
<keyword evidence="6 11" id="KW-0812">Transmembrane</keyword>
<evidence type="ECO:0000256" key="6">
    <source>
        <dbReference type="ARBA" id="ARBA00022692"/>
    </source>
</evidence>
<dbReference type="PANTHER" id="PTHR32196">
    <property type="entry name" value="ABC TRANSPORTER PERMEASE PROTEIN YPHD-RELATED-RELATED"/>
    <property type="match status" value="1"/>
</dbReference>
<evidence type="ECO:0000256" key="11">
    <source>
        <dbReference type="SAM" id="Phobius"/>
    </source>
</evidence>
<dbReference type="GO" id="GO:0005886">
    <property type="term" value="C:plasma membrane"/>
    <property type="evidence" value="ECO:0007669"/>
    <property type="project" value="UniProtKB-SubCell"/>
</dbReference>
<feature type="transmembrane region" description="Helical" evidence="11">
    <location>
        <begin position="53"/>
        <end position="70"/>
    </location>
</feature>
<dbReference type="Proteomes" id="UP000824208">
    <property type="component" value="Unassembled WGS sequence"/>
</dbReference>
<dbReference type="CDD" id="cd06579">
    <property type="entry name" value="TM_PBP1_transp_AraH_like"/>
    <property type="match status" value="1"/>
</dbReference>
<comment type="subcellular location">
    <subcellularLocation>
        <location evidence="1">Cell membrane</location>
        <topology evidence="1">Multi-pass membrane protein</topology>
    </subcellularLocation>
</comment>
<evidence type="ECO:0000256" key="2">
    <source>
        <dbReference type="ARBA" id="ARBA00022448"/>
    </source>
</evidence>
<evidence type="ECO:0000313" key="13">
    <source>
        <dbReference type="Proteomes" id="UP000824208"/>
    </source>
</evidence>
<feature type="transmembrane region" description="Helical" evidence="11">
    <location>
        <begin position="216"/>
        <end position="236"/>
    </location>
</feature>
<reference evidence="12" key="1">
    <citation type="journal article" date="2021" name="PeerJ">
        <title>Extensive microbial diversity within the chicken gut microbiome revealed by metagenomics and culture.</title>
        <authorList>
            <person name="Gilroy R."/>
            <person name="Ravi A."/>
            <person name="Getino M."/>
            <person name="Pursley I."/>
            <person name="Horton D.L."/>
            <person name="Alikhan N.F."/>
            <person name="Baker D."/>
            <person name="Gharbi K."/>
            <person name="Hall N."/>
            <person name="Watson M."/>
            <person name="Adriaenssens E.M."/>
            <person name="Foster-Nyarko E."/>
            <person name="Jarju S."/>
            <person name="Secka A."/>
            <person name="Antonio M."/>
            <person name="Oren A."/>
            <person name="Chaudhuri R.R."/>
            <person name="La Ragione R."/>
            <person name="Hildebrand F."/>
            <person name="Pallen M.J."/>
        </authorList>
    </citation>
    <scope>NUCLEOTIDE SEQUENCE</scope>
    <source>
        <strain evidence="12">CHK189-11263</strain>
    </source>
</reference>
<comment type="caution">
    <text evidence="12">The sequence shown here is derived from an EMBL/GenBank/DDBJ whole genome shotgun (WGS) entry which is preliminary data.</text>
</comment>
<dbReference type="PANTHER" id="PTHR32196:SF32">
    <property type="entry name" value="XYLOSE TRANSPORT SYSTEM PERMEASE PROTEIN XYLH"/>
    <property type="match status" value="1"/>
</dbReference>
<feature type="transmembrane region" description="Helical" evidence="11">
    <location>
        <begin position="177"/>
        <end position="196"/>
    </location>
</feature>
<keyword evidence="3" id="KW-1003">Cell membrane</keyword>
<reference evidence="12" key="2">
    <citation type="submission" date="2021-04" db="EMBL/GenBank/DDBJ databases">
        <authorList>
            <person name="Gilroy R."/>
        </authorList>
    </citation>
    <scope>NUCLEOTIDE SEQUENCE</scope>
    <source>
        <strain evidence="12">CHK189-11263</strain>
    </source>
</reference>
<evidence type="ECO:0000256" key="5">
    <source>
        <dbReference type="ARBA" id="ARBA00022597"/>
    </source>
</evidence>
<dbReference type="InterPro" id="IPR001851">
    <property type="entry name" value="ABC_transp_permease"/>
</dbReference>
<feature type="transmembrane region" description="Helical" evidence="11">
    <location>
        <begin position="288"/>
        <end position="307"/>
    </location>
</feature>
<proteinExistence type="predicted"/>
<dbReference type="Pfam" id="PF02653">
    <property type="entry name" value="BPD_transp_2"/>
    <property type="match status" value="1"/>
</dbReference>
<name>A0A9D2MB93_9FIRM</name>
<feature type="transmembrane region" description="Helical" evidence="11">
    <location>
        <begin position="345"/>
        <end position="364"/>
    </location>
</feature>
<evidence type="ECO:0000256" key="8">
    <source>
        <dbReference type="ARBA" id="ARBA00023136"/>
    </source>
</evidence>
<keyword evidence="2" id="KW-0813">Transport</keyword>
<keyword evidence="5" id="KW-0762">Sugar transport</keyword>
<dbReference type="EMBL" id="DWYC01000051">
    <property type="protein sequence ID" value="HJB56963.1"/>
    <property type="molecule type" value="Genomic_DNA"/>
</dbReference>
<feature type="transmembrane region" description="Helical" evidence="11">
    <location>
        <begin position="20"/>
        <end position="41"/>
    </location>
</feature>
<evidence type="ECO:0000313" key="12">
    <source>
        <dbReference type="EMBL" id="HJB56963.1"/>
    </source>
</evidence>
<feature type="transmembrane region" description="Helical" evidence="11">
    <location>
        <begin position="76"/>
        <end position="92"/>
    </location>
</feature>
<evidence type="ECO:0000256" key="10">
    <source>
        <dbReference type="ARBA" id="ARBA00035686"/>
    </source>
</evidence>
<evidence type="ECO:0000256" key="9">
    <source>
        <dbReference type="ARBA" id="ARBA00035611"/>
    </source>
</evidence>
<protein>
    <recommendedName>
        <fullName evidence="10">Xylose transport system permease protein XylH</fullName>
    </recommendedName>
</protein>
<sequence>MNNTLNKKFSVVNFLTKYAMVIALVIVFALFAVLTDGRLLYAQNMSNLMLQNGYVLVMACGMLLCILTGGNIDLSIGSVICMVGGMAAVMITDMSMNPILTIVICLVAGLLVGVWQGYWIGYVRIPPFITTLGGMFIFRGLGRLVLDNQTVAVQDSTFLNIFTAYINVPGLDDGDTVYSALIVGVIAALYVIFSTVRNRAERAKKGYRQNSAASDFIRAGVIAALILYYCYLLSQYRGISVMLVWVVAICLIYNFITAKTAFGRYFYAVGGNEKATKLSGINTNKVYFLAYANMGLLAGLCGLLNAARVGSVNGQTGTSFEMDAIGACFIGGASAYGGSGTVGGVVIGALLLGVINMGMSILGIGDSWQYVVKGGVLLLAVIFDVVSSRKSGKG</sequence>
<dbReference type="AlphaFoldDB" id="A0A9D2MB93"/>
<keyword evidence="7 11" id="KW-1133">Transmembrane helix</keyword>
<accession>A0A9D2MB93</accession>
<comment type="function">
    <text evidence="9">Part of the binding-protein-dependent transport system for D-xylose. Probably responsible for the translocation of the substrate across the membrane.</text>
</comment>
<organism evidence="12 13">
    <name type="scientific">Candidatus Flavonifractor intestinipullorum</name>
    <dbReference type="NCBI Taxonomy" id="2838587"/>
    <lineage>
        <taxon>Bacteria</taxon>
        <taxon>Bacillati</taxon>
        <taxon>Bacillota</taxon>
        <taxon>Clostridia</taxon>
        <taxon>Eubacteriales</taxon>
        <taxon>Oscillospiraceae</taxon>
        <taxon>Flavonifractor</taxon>
    </lineage>
</organism>
<keyword evidence="8 11" id="KW-0472">Membrane</keyword>
<dbReference type="GO" id="GO:0022857">
    <property type="term" value="F:transmembrane transporter activity"/>
    <property type="evidence" value="ECO:0007669"/>
    <property type="project" value="InterPro"/>
</dbReference>
<feature type="transmembrane region" description="Helical" evidence="11">
    <location>
        <begin position="242"/>
        <end position="267"/>
    </location>
</feature>
<gene>
    <name evidence="12" type="ORF">H9714_05380</name>
</gene>